<dbReference type="AlphaFoldDB" id="A0A067M8T0"/>
<dbReference type="InParanoid" id="A0A067M8T0"/>
<evidence type="ECO:0000259" key="1">
    <source>
        <dbReference type="Pfam" id="PF17667"/>
    </source>
</evidence>
<dbReference type="OrthoDB" id="5584477at2759"/>
<dbReference type="InterPro" id="IPR040976">
    <property type="entry name" value="Pkinase_fungal"/>
</dbReference>
<evidence type="ECO:0000313" key="3">
    <source>
        <dbReference type="Proteomes" id="UP000027195"/>
    </source>
</evidence>
<dbReference type="EMBL" id="KL198052">
    <property type="protein sequence ID" value="KDQ12183.1"/>
    <property type="molecule type" value="Genomic_DNA"/>
</dbReference>
<accession>A0A067M8T0</accession>
<organism evidence="2 3">
    <name type="scientific">Botryobasidium botryosum (strain FD-172 SS1)</name>
    <dbReference type="NCBI Taxonomy" id="930990"/>
    <lineage>
        <taxon>Eukaryota</taxon>
        <taxon>Fungi</taxon>
        <taxon>Dikarya</taxon>
        <taxon>Basidiomycota</taxon>
        <taxon>Agaricomycotina</taxon>
        <taxon>Agaricomycetes</taxon>
        <taxon>Cantharellales</taxon>
        <taxon>Botryobasidiaceae</taxon>
        <taxon>Botryobasidium</taxon>
    </lineage>
</organism>
<sequence length="126" mass="14450">MIAVFKKLYLTPVFFLTLLHWPGHFNYSLRNFLHRGVSEGNIMLLAYPEERPALKEFDVTEEITTCLGMLIDGDLAERIDLPKDESPRLGTVLPFVSTTPLTAWIENAQAQHTPLDDIESFVWVKF</sequence>
<proteinExistence type="predicted"/>
<name>A0A067M8T0_BOTB1</name>
<keyword evidence="3" id="KW-1185">Reference proteome</keyword>
<feature type="domain" description="Fungal-type protein kinase" evidence="1">
    <location>
        <begin position="29"/>
        <end position="124"/>
    </location>
</feature>
<dbReference type="Proteomes" id="UP000027195">
    <property type="component" value="Unassembled WGS sequence"/>
</dbReference>
<dbReference type="Pfam" id="PF17667">
    <property type="entry name" value="Pkinase_fungal"/>
    <property type="match status" value="1"/>
</dbReference>
<evidence type="ECO:0000313" key="2">
    <source>
        <dbReference type="EMBL" id="KDQ12183.1"/>
    </source>
</evidence>
<reference evidence="3" key="1">
    <citation type="journal article" date="2014" name="Proc. Natl. Acad. Sci. U.S.A.">
        <title>Extensive sampling of basidiomycete genomes demonstrates inadequacy of the white-rot/brown-rot paradigm for wood decay fungi.</title>
        <authorList>
            <person name="Riley R."/>
            <person name="Salamov A.A."/>
            <person name="Brown D.W."/>
            <person name="Nagy L.G."/>
            <person name="Floudas D."/>
            <person name="Held B.W."/>
            <person name="Levasseur A."/>
            <person name="Lombard V."/>
            <person name="Morin E."/>
            <person name="Otillar R."/>
            <person name="Lindquist E.A."/>
            <person name="Sun H."/>
            <person name="LaButti K.M."/>
            <person name="Schmutz J."/>
            <person name="Jabbour D."/>
            <person name="Luo H."/>
            <person name="Baker S.E."/>
            <person name="Pisabarro A.G."/>
            <person name="Walton J.D."/>
            <person name="Blanchette R.A."/>
            <person name="Henrissat B."/>
            <person name="Martin F."/>
            <person name="Cullen D."/>
            <person name="Hibbett D.S."/>
            <person name="Grigoriev I.V."/>
        </authorList>
    </citation>
    <scope>NUCLEOTIDE SEQUENCE [LARGE SCALE GENOMIC DNA]</scope>
    <source>
        <strain evidence="3">FD-172 SS1</strain>
    </source>
</reference>
<gene>
    <name evidence="2" type="ORF">BOTBODRAFT_162109</name>
</gene>
<protein>
    <recommendedName>
        <fullName evidence="1">Fungal-type protein kinase domain-containing protein</fullName>
    </recommendedName>
</protein>
<dbReference type="HOGENOM" id="CLU_1981296_0_0_1"/>